<dbReference type="InterPro" id="IPR008928">
    <property type="entry name" value="6-hairpin_glycosidase_sf"/>
</dbReference>
<dbReference type="AlphaFoldDB" id="A0A7W8E427"/>
<protein>
    <submittedName>
        <fullName evidence="1">Uncharacterized protein</fullName>
    </submittedName>
</protein>
<evidence type="ECO:0000313" key="1">
    <source>
        <dbReference type="EMBL" id="MBB5058066.1"/>
    </source>
</evidence>
<comment type="caution">
    <text evidence="1">The sequence shown here is derived from an EMBL/GenBank/DDBJ whole genome shotgun (WGS) entry which is preliminary data.</text>
</comment>
<dbReference type="RefSeq" id="WP_184217311.1">
    <property type="nucleotide sequence ID" value="NZ_JACHIP010000003.1"/>
</dbReference>
<reference evidence="1 2" key="1">
    <citation type="submission" date="2020-08" db="EMBL/GenBank/DDBJ databases">
        <title>Genomic Encyclopedia of Type Strains, Phase IV (KMG-V): Genome sequencing to study the core and pangenomes of soil and plant-associated prokaryotes.</title>
        <authorList>
            <person name="Whitman W."/>
        </authorList>
    </citation>
    <scope>NUCLEOTIDE SEQUENCE [LARGE SCALE GENOMIC DNA]</scope>
    <source>
        <strain evidence="1 2">M8UP14</strain>
    </source>
</reference>
<dbReference type="GO" id="GO:0005975">
    <property type="term" value="P:carbohydrate metabolic process"/>
    <property type="evidence" value="ECO:0007669"/>
    <property type="project" value="InterPro"/>
</dbReference>
<dbReference type="Proteomes" id="UP000540989">
    <property type="component" value="Unassembled WGS sequence"/>
</dbReference>
<dbReference type="Gene3D" id="2.60.40.1180">
    <property type="entry name" value="Golgi alpha-mannosidase II"/>
    <property type="match status" value="1"/>
</dbReference>
<evidence type="ECO:0000313" key="2">
    <source>
        <dbReference type="Proteomes" id="UP000540989"/>
    </source>
</evidence>
<dbReference type="Gene3D" id="1.50.10.10">
    <property type="match status" value="1"/>
</dbReference>
<proteinExistence type="predicted"/>
<dbReference type="SUPFAM" id="SSF48208">
    <property type="entry name" value="Six-hairpin glycosidases"/>
    <property type="match status" value="1"/>
</dbReference>
<keyword evidence="2" id="KW-1185">Reference proteome</keyword>
<sequence>MPRGRGLAQQLRSQGLVYYTHLAPSPGWSGDNFRALDQKSDALFAAVNCIQRWRYTRDADYARKVWPFLVGVADFWDHDLKLVDCRYVDVNDAQDEHLRGPSDDVNPATVIGFLSMLYPALLDISNQLQISQELRATSIDRLSQLSPLPLARAASIKAIADAVGKPIPGGDEAILESEHGMQWVDISKSDRFPDNPPAKIEGSLAGMNSLQVVFPGWNIGLESSSQMQKAAANTVNYTRLWYDSNNTSNFYPAAADAGYDPDSILDHLHRLVTSIGLPSFAYKFEAGGVENQATVPTTLAAIFLQSYQANIHVFPNWPKNRDASFGNLLAVGNFLISSSMKDGNVVKVAITSQNGGVYNLANPRGPYQAVQQTGAGKPAKLLHRSVLSIPTTPGLQLVFKSALEKGVRPAHVAPAP</sequence>
<dbReference type="InterPro" id="IPR013780">
    <property type="entry name" value="Glyco_hydro_b"/>
</dbReference>
<organism evidence="1 2">
    <name type="scientific">Granulicella aggregans</name>
    <dbReference type="NCBI Taxonomy" id="474949"/>
    <lineage>
        <taxon>Bacteria</taxon>
        <taxon>Pseudomonadati</taxon>
        <taxon>Acidobacteriota</taxon>
        <taxon>Terriglobia</taxon>
        <taxon>Terriglobales</taxon>
        <taxon>Acidobacteriaceae</taxon>
        <taxon>Granulicella</taxon>
    </lineage>
</organism>
<dbReference type="EMBL" id="JACHIP010000003">
    <property type="protein sequence ID" value="MBB5058066.1"/>
    <property type="molecule type" value="Genomic_DNA"/>
</dbReference>
<name>A0A7W8E427_9BACT</name>
<gene>
    <name evidence="1" type="ORF">HDF16_002772</name>
</gene>
<accession>A0A7W8E427</accession>
<dbReference type="InterPro" id="IPR012341">
    <property type="entry name" value="6hp_glycosidase-like_sf"/>
</dbReference>